<dbReference type="Proteomes" id="UP000464507">
    <property type="component" value="Chromosome"/>
</dbReference>
<dbReference type="GO" id="GO:0045892">
    <property type="term" value="P:negative regulation of DNA-templated transcription"/>
    <property type="evidence" value="ECO:0007669"/>
    <property type="project" value="InterPro"/>
</dbReference>
<accession>A0A7L5AGM4</accession>
<dbReference type="OrthoDB" id="9801358at2"/>
<dbReference type="EMBL" id="CP017146">
    <property type="protein sequence ID" value="QHO69146.1"/>
    <property type="molecule type" value="Genomic_DNA"/>
</dbReference>
<sequence>MPTIRIYEAALCCDTGVCGADVDKSLVEVTADVRNLQGLGADIARHNLAGDPTAFTVDETVRAFMHTVGSKGLPLTVVDGVTVATGTYPGLEQLRELAGLASTTGTNDGAPRTELGRTETTGGCCGGATGCC</sequence>
<protein>
    <submittedName>
        <fullName evidence="1">Uncharacterized protein</fullName>
    </submittedName>
</protein>
<dbReference type="Gene3D" id="3.40.30.10">
    <property type="entry name" value="Glutaredoxin"/>
    <property type="match status" value="1"/>
</dbReference>
<dbReference type="AlphaFoldDB" id="A0A7L5AGM4"/>
<dbReference type="RefSeq" id="WP_161885501.1">
    <property type="nucleotide sequence ID" value="NZ_CP017146.1"/>
</dbReference>
<keyword evidence="2" id="KW-1185">Reference proteome</keyword>
<dbReference type="InterPro" id="IPR010712">
    <property type="entry name" value="Arsenical-R_ArsD"/>
</dbReference>
<gene>
    <name evidence="1" type="ORF">BHD05_05255</name>
</gene>
<dbReference type="GO" id="GO:0046685">
    <property type="term" value="P:response to arsenic-containing substance"/>
    <property type="evidence" value="ECO:0007669"/>
    <property type="project" value="InterPro"/>
</dbReference>
<name>A0A7L5AGM4_9MICO</name>
<evidence type="ECO:0000313" key="2">
    <source>
        <dbReference type="Proteomes" id="UP000464507"/>
    </source>
</evidence>
<organism evidence="1 2">
    <name type="scientific">Marisediminicola antarctica</name>
    <dbReference type="NCBI Taxonomy" id="674079"/>
    <lineage>
        <taxon>Bacteria</taxon>
        <taxon>Bacillati</taxon>
        <taxon>Actinomycetota</taxon>
        <taxon>Actinomycetes</taxon>
        <taxon>Micrococcales</taxon>
        <taxon>Microbacteriaceae</taxon>
        <taxon>Marisediminicola</taxon>
    </lineage>
</organism>
<dbReference type="KEGG" id="mant:BHD05_05255"/>
<dbReference type="Pfam" id="PF06953">
    <property type="entry name" value="ArsD"/>
    <property type="match status" value="1"/>
</dbReference>
<proteinExistence type="predicted"/>
<evidence type="ECO:0000313" key="1">
    <source>
        <dbReference type="EMBL" id="QHO69146.1"/>
    </source>
</evidence>
<dbReference type="GO" id="GO:0003677">
    <property type="term" value="F:DNA binding"/>
    <property type="evidence" value="ECO:0007669"/>
    <property type="project" value="InterPro"/>
</dbReference>
<dbReference type="NCBIfam" id="NF033727">
    <property type="entry name" value="chaperon_ArsD"/>
    <property type="match status" value="1"/>
</dbReference>
<reference evidence="1 2" key="1">
    <citation type="submission" date="2016-09" db="EMBL/GenBank/DDBJ databases">
        <title>Complete genome sequence of microbes from the polar regions.</title>
        <authorList>
            <person name="Liao L."/>
            <person name="Chen B."/>
        </authorList>
    </citation>
    <scope>NUCLEOTIDE SEQUENCE [LARGE SCALE GENOMIC DNA]</scope>
    <source>
        <strain evidence="1 2">ZS314</strain>
    </source>
</reference>